<dbReference type="GO" id="GO:0016757">
    <property type="term" value="F:glycosyltransferase activity"/>
    <property type="evidence" value="ECO:0007669"/>
    <property type="project" value="TreeGrafter"/>
</dbReference>
<name>A0A6J4V374_9BACT</name>
<dbReference type="AlphaFoldDB" id="A0A6J4V374"/>
<sequence>MGEPGRGTGRRVAFFTPLPPSPSGVAQYSAELLPALARSCTLDVFVPDGSAPPDSPPAEIRILPMREFAGRQRYDTLVYQVANNPAHAAILELAERVPGVCVLHDVTLQHLQGFRALHGPPATATAYREEMQRRYGAAGAAAADDLFQNRPAAPAADSPLCERVVEGSLATIVHSRYARERVLERCPGAPVAVVPHGVPLRAAGGPSERAAARRHLGLPDGAFVVAALGNLIPEKRLEVALGAFARALFGLPAAGSAAFVIAGAASPHYSPADFIRLHGLDPVVHSLGPVDAESFEALLLAADACVNLRWPTGGETSGSLLRMLAAGRPTLVSAVGSFDEVPDDACLKTVPGPKEEGSVVWGLLRLARDPDWGAAIGARARAFIAREHSLERAAAGYVGVMRRSLIVDRGS</sequence>
<protein>
    <recommendedName>
        <fullName evidence="2">Glycosyltransferase subfamily 4-like N-terminal domain-containing protein</fullName>
    </recommendedName>
</protein>
<dbReference type="EMBL" id="CADCWM010000513">
    <property type="protein sequence ID" value="CAA9565526.1"/>
    <property type="molecule type" value="Genomic_DNA"/>
</dbReference>
<dbReference type="Gene3D" id="3.40.50.2000">
    <property type="entry name" value="Glycogen Phosphorylase B"/>
    <property type="match status" value="2"/>
</dbReference>
<dbReference type="Pfam" id="PF13692">
    <property type="entry name" value="Glyco_trans_1_4"/>
    <property type="match status" value="1"/>
</dbReference>
<gene>
    <name evidence="1" type="ORF">AVDCRST_MAG88-1853</name>
</gene>
<dbReference type="SUPFAM" id="SSF53756">
    <property type="entry name" value="UDP-Glycosyltransferase/glycogen phosphorylase"/>
    <property type="match status" value="1"/>
</dbReference>
<proteinExistence type="predicted"/>
<reference evidence="1" key="1">
    <citation type="submission" date="2020-02" db="EMBL/GenBank/DDBJ databases">
        <authorList>
            <person name="Meier V. D."/>
        </authorList>
    </citation>
    <scope>NUCLEOTIDE SEQUENCE</scope>
    <source>
        <strain evidence="1">AVDCRST_MAG88</strain>
    </source>
</reference>
<accession>A0A6J4V374</accession>
<dbReference type="PANTHER" id="PTHR12526:SF636">
    <property type="entry name" value="BLL3647 PROTEIN"/>
    <property type="match status" value="1"/>
</dbReference>
<dbReference type="PANTHER" id="PTHR12526">
    <property type="entry name" value="GLYCOSYLTRANSFERASE"/>
    <property type="match status" value="1"/>
</dbReference>
<evidence type="ECO:0008006" key="2">
    <source>
        <dbReference type="Google" id="ProtNLM"/>
    </source>
</evidence>
<dbReference type="CDD" id="cd03801">
    <property type="entry name" value="GT4_PimA-like"/>
    <property type="match status" value="1"/>
</dbReference>
<organism evidence="1">
    <name type="scientific">uncultured Thermomicrobiales bacterium</name>
    <dbReference type="NCBI Taxonomy" id="1645740"/>
    <lineage>
        <taxon>Bacteria</taxon>
        <taxon>Pseudomonadati</taxon>
        <taxon>Thermomicrobiota</taxon>
        <taxon>Thermomicrobia</taxon>
        <taxon>Thermomicrobiales</taxon>
        <taxon>environmental samples</taxon>
    </lineage>
</organism>
<evidence type="ECO:0000313" key="1">
    <source>
        <dbReference type="EMBL" id="CAA9565526.1"/>
    </source>
</evidence>